<dbReference type="InterPro" id="IPR015424">
    <property type="entry name" value="PyrdxlP-dep_Trfase"/>
</dbReference>
<comment type="pathway">
    <text evidence="3">Porphyrin-containing compound metabolism; protoporphyrin-IX biosynthesis; 5-aminolevulinate from L-glutamyl-tRNA(Glu): step 2/2.</text>
</comment>
<comment type="catalytic activity">
    <reaction evidence="1 8">
        <text>(S)-4-amino-5-oxopentanoate = 5-aminolevulinate</text>
        <dbReference type="Rhea" id="RHEA:14265"/>
        <dbReference type="ChEBI" id="CHEBI:57501"/>
        <dbReference type="ChEBI" id="CHEBI:356416"/>
        <dbReference type="EC" id="5.4.3.8"/>
    </reaction>
</comment>
<sequence>MTASRSQALFERASVVTPGGVNSPVRAFHSVGGTPRFMVRGEGPHLWDADGNRYVDLVSSWGPMILGHAHPDVVGAVQKAAVDGLSFGTPTEGEILLAEEIINRVEPVHQVRLVNSGTEATMSAIRLARGFTERRKIVKFAGCYHGHVDALLAQAGSGVATLGLPTSPGVTGAQAADTIVLPYNDIEAVRKAFAENDGEIACVITEAAAGNMGAVAPKKTFNAELRELCHANGALLIMDEVMTGFRVSRAGWYGLERVQGDLYTFGKVMSGGLPAAAFGGRTDVMAKLAPSGPVYQAGTLSGNPVAVASGLATLRAATDEVYEALDRNAARLGGLFKDALTTAGVEHRVQFAGNLVSVFFTADEVHDYAGAQAAETWRFPPFFHALLERGVYAPPSAFEAWFVNAAMGEEEFSIIADALPHAARAAKEARQ</sequence>
<dbReference type="GO" id="GO:0008483">
    <property type="term" value="F:transaminase activity"/>
    <property type="evidence" value="ECO:0007669"/>
    <property type="project" value="InterPro"/>
</dbReference>
<dbReference type="Gene3D" id="3.40.640.10">
    <property type="entry name" value="Type I PLP-dependent aspartate aminotransferase-like (Major domain)"/>
    <property type="match status" value="1"/>
</dbReference>
<dbReference type="GO" id="GO:0030170">
    <property type="term" value="F:pyridoxal phosphate binding"/>
    <property type="evidence" value="ECO:0007669"/>
    <property type="project" value="InterPro"/>
</dbReference>
<dbReference type="FunFam" id="3.40.640.10:FF:000021">
    <property type="entry name" value="Glutamate-1-semialdehyde 2,1-aminomutase"/>
    <property type="match status" value="1"/>
</dbReference>
<dbReference type="InterPro" id="IPR005814">
    <property type="entry name" value="Aminotrans_3"/>
</dbReference>
<comment type="subunit">
    <text evidence="8">Homodimer.</text>
</comment>
<keyword evidence="6 8" id="KW-0413">Isomerase</keyword>
<evidence type="ECO:0000256" key="6">
    <source>
        <dbReference type="ARBA" id="ARBA00023235"/>
    </source>
</evidence>
<dbReference type="InterPro" id="IPR015422">
    <property type="entry name" value="PyrdxlP-dep_Trfase_small"/>
</dbReference>
<dbReference type="GO" id="GO:0005737">
    <property type="term" value="C:cytoplasm"/>
    <property type="evidence" value="ECO:0007669"/>
    <property type="project" value="UniProtKB-SubCell"/>
</dbReference>
<evidence type="ECO:0000313" key="9">
    <source>
        <dbReference type="EMBL" id="TWP47762.1"/>
    </source>
</evidence>
<gene>
    <name evidence="8 9" type="primary">hemL</name>
    <name evidence="9" type="ORF">FKR81_30940</name>
</gene>
<keyword evidence="10" id="KW-1185">Reference proteome</keyword>
<dbReference type="NCBIfam" id="NF000818">
    <property type="entry name" value="PRK00062.1"/>
    <property type="match status" value="1"/>
</dbReference>
<dbReference type="Gene3D" id="3.90.1150.10">
    <property type="entry name" value="Aspartate Aminotransferase, domain 1"/>
    <property type="match status" value="1"/>
</dbReference>
<evidence type="ECO:0000256" key="7">
    <source>
        <dbReference type="ARBA" id="ARBA00023244"/>
    </source>
</evidence>
<dbReference type="EMBL" id="VOBR01000024">
    <property type="protein sequence ID" value="TWP47762.1"/>
    <property type="molecule type" value="Genomic_DNA"/>
</dbReference>
<dbReference type="InterPro" id="IPR015421">
    <property type="entry name" value="PyrdxlP-dep_Trfase_major"/>
</dbReference>
<dbReference type="EC" id="5.4.3.8" evidence="8"/>
<dbReference type="InterPro" id="IPR049704">
    <property type="entry name" value="Aminotrans_3_PPA_site"/>
</dbReference>
<feature type="modified residue" description="N6-(pyridoxal phosphate)lysine" evidence="8">
    <location>
        <position position="267"/>
    </location>
</feature>
<dbReference type="PANTHER" id="PTHR43713">
    <property type="entry name" value="GLUTAMATE-1-SEMIALDEHYDE 2,1-AMINOMUTASE"/>
    <property type="match status" value="1"/>
</dbReference>
<proteinExistence type="inferred from homology"/>
<dbReference type="CDD" id="cd00610">
    <property type="entry name" value="OAT_like"/>
    <property type="match status" value="1"/>
</dbReference>
<evidence type="ECO:0000256" key="3">
    <source>
        <dbReference type="ARBA" id="ARBA00004819"/>
    </source>
</evidence>
<comment type="cofactor">
    <cofactor evidence="2 8">
        <name>pyridoxal 5'-phosphate</name>
        <dbReference type="ChEBI" id="CHEBI:597326"/>
    </cofactor>
</comment>
<evidence type="ECO:0000256" key="8">
    <source>
        <dbReference type="HAMAP-Rule" id="MF_00375"/>
    </source>
</evidence>
<evidence type="ECO:0000256" key="1">
    <source>
        <dbReference type="ARBA" id="ARBA00001579"/>
    </source>
</evidence>
<dbReference type="GO" id="GO:0006782">
    <property type="term" value="P:protoporphyrinogen IX biosynthetic process"/>
    <property type="evidence" value="ECO:0007669"/>
    <property type="project" value="UniProtKB-UniRule"/>
</dbReference>
<dbReference type="SUPFAM" id="SSF53383">
    <property type="entry name" value="PLP-dependent transferases"/>
    <property type="match status" value="1"/>
</dbReference>
<evidence type="ECO:0000313" key="10">
    <source>
        <dbReference type="Proteomes" id="UP000316639"/>
    </source>
</evidence>
<reference evidence="9 10" key="1">
    <citation type="submission" date="2019-07" db="EMBL/GenBank/DDBJ databases">
        <title>Lentzea xizangensis sp. nov., isolated from Qinghai-Tibetan Plateau Soils.</title>
        <authorList>
            <person name="Huang J."/>
        </authorList>
    </citation>
    <scope>NUCLEOTIDE SEQUENCE [LARGE SCALE GENOMIC DNA]</scope>
    <source>
        <strain evidence="9 10">FXJ1.1311</strain>
    </source>
</reference>
<comment type="similarity">
    <text evidence="4 8">Belongs to the class-III pyridoxal-phosphate-dependent aminotransferase family. HemL subfamily.</text>
</comment>
<accession>A0A563EKU7</accession>
<keyword evidence="7 8" id="KW-0627">Porphyrin biosynthesis</keyword>
<keyword evidence="8" id="KW-0963">Cytoplasm</keyword>
<name>A0A563EKU7_9PSEU</name>
<evidence type="ECO:0000256" key="2">
    <source>
        <dbReference type="ARBA" id="ARBA00001933"/>
    </source>
</evidence>
<dbReference type="AlphaFoldDB" id="A0A563EKU7"/>
<dbReference type="Proteomes" id="UP000316639">
    <property type="component" value="Unassembled WGS sequence"/>
</dbReference>
<dbReference type="Pfam" id="PF00202">
    <property type="entry name" value="Aminotran_3"/>
    <property type="match status" value="1"/>
</dbReference>
<dbReference type="NCBIfam" id="TIGR00713">
    <property type="entry name" value="hemL"/>
    <property type="match status" value="1"/>
</dbReference>
<evidence type="ECO:0000256" key="5">
    <source>
        <dbReference type="ARBA" id="ARBA00022898"/>
    </source>
</evidence>
<comment type="subcellular location">
    <subcellularLocation>
        <location evidence="8">Cytoplasm</location>
    </subcellularLocation>
</comment>
<protein>
    <recommendedName>
        <fullName evidence="8">Glutamate-1-semialdehyde 2,1-aminomutase</fullName>
        <shortName evidence="8">GSA</shortName>
        <ecNumber evidence="8">5.4.3.8</ecNumber>
    </recommendedName>
    <alternativeName>
        <fullName evidence="8">Glutamate-1-semialdehyde aminotransferase</fullName>
        <shortName evidence="8">GSA-AT</shortName>
    </alternativeName>
</protein>
<evidence type="ECO:0000256" key="4">
    <source>
        <dbReference type="ARBA" id="ARBA00008981"/>
    </source>
</evidence>
<dbReference type="GO" id="GO:0042286">
    <property type="term" value="F:glutamate-1-semialdehyde 2,1-aminomutase activity"/>
    <property type="evidence" value="ECO:0007669"/>
    <property type="project" value="UniProtKB-UniRule"/>
</dbReference>
<keyword evidence="5 8" id="KW-0663">Pyridoxal phosphate</keyword>
<dbReference type="PANTHER" id="PTHR43713:SF3">
    <property type="entry name" value="GLUTAMATE-1-SEMIALDEHYDE 2,1-AMINOMUTASE 1, CHLOROPLASTIC-RELATED"/>
    <property type="match status" value="1"/>
</dbReference>
<dbReference type="InterPro" id="IPR004639">
    <property type="entry name" value="4pyrrol_synth_GluAld_NH2Trfase"/>
</dbReference>
<dbReference type="PROSITE" id="PS00600">
    <property type="entry name" value="AA_TRANSFER_CLASS_3"/>
    <property type="match status" value="1"/>
</dbReference>
<comment type="caution">
    <text evidence="9">The sequence shown here is derived from an EMBL/GenBank/DDBJ whole genome shotgun (WGS) entry which is preliminary data.</text>
</comment>
<dbReference type="UniPathway" id="UPA00251">
    <property type="reaction ID" value="UER00317"/>
</dbReference>
<dbReference type="OrthoDB" id="9801052at2"/>
<dbReference type="HAMAP" id="MF_00375">
    <property type="entry name" value="HemL_aminotrans_3"/>
    <property type="match status" value="1"/>
</dbReference>
<dbReference type="RefSeq" id="WP_146357290.1">
    <property type="nucleotide sequence ID" value="NZ_VOBR01000024.1"/>
</dbReference>
<organism evidence="9 10">
    <name type="scientific">Lentzea tibetensis</name>
    <dbReference type="NCBI Taxonomy" id="2591470"/>
    <lineage>
        <taxon>Bacteria</taxon>
        <taxon>Bacillati</taxon>
        <taxon>Actinomycetota</taxon>
        <taxon>Actinomycetes</taxon>
        <taxon>Pseudonocardiales</taxon>
        <taxon>Pseudonocardiaceae</taxon>
        <taxon>Lentzea</taxon>
    </lineage>
</organism>